<dbReference type="Pfam" id="PF08011">
    <property type="entry name" value="PDDEXK_9"/>
    <property type="match status" value="1"/>
</dbReference>
<sequence length="319" mass="36084">MNNSQSYTLDSTTETEMEIAYSKAFLFSSEEVDILYNQYNKFPFTLRKLKQWYGGYFAPGGIELFNPWSVCCAIESHALRGYWTASGVDNVILRHIIHCKEFQNTLAALLNGSGVELETPNPRVGIEDDMSVNDILDMMYFSGRPFFAWAKNTSSKERNEAAINKNSRDMFDACITAPPVAFSATFKTYIEKHGPAKYGHNEDKYHNYILCALQHGSSGRFTVQSETGGGHGRMDILIEEIGGTKAAILELKAWPATSKRVATVQNLKSLAKKALEQIEKKKYRVGLDEPIVELREYGIALSGKKCEIYNKYFAEEKWR</sequence>
<evidence type="ECO:0000313" key="1">
    <source>
        <dbReference type="EMBL" id="THH09254.1"/>
    </source>
</evidence>
<keyword evidence="2" id="KW-1185">Reference proteome</keyword>
<accession>A0A4S4LBZ4</accession>
<dbReference type="EMBL" id="SGPK01000070">
    <property type="protein sequence ID" value="THH09254.1"/>
    <property type="molecule type" value="Genomic_DNA"/>
</dbReference>
<dbReference type="AlphaFoldDB" id="A0A4S4LBZ4"/>
<reference evidence="1 2" key="1">
    <citation type="submission" date="2019-02" db="EMBL/GenBank/DDBJ databases">
        <title>Genome sequencing of the rare red list fungi Phellinidium pouzarii.</title>
        <authorList>
            <person name="Buettner E."/>
            <person name="Kellner H."/>
        </authorList>
    </citation>
    <scope>NUCLEOTIDE SEQUENCE [LARGE SCALE GENOMIC DNA]</scope>
    <source>
        <strain evidence="1 2">DSM 108285</strain>
    </source>
</reference>
<dbReference type="PANTHER" id="PTHR34825">
    <property type="entry name" value="CONSERVED PROTEIN, WITH A WEAK D-GALACTARATE DEHYDRATASE/ALTRONATE HYDROLASE DOMAIN"/>
    <property type="match status" value="1"/>
</dbReference>
<name>A0A4S4LBZ4_9AGAM</name>
<dbReference type="PANTHER" id="PTHR34825:SF1">
    <property type="entry name" value="AAA-ATPASE-LIKE DOMAIN-CONTAINING PROTEIN"/>
    <property type="match status" value="1"/>
</dbReference>
<protein>
    <recommendedName>
        <fullName evidence="3">AAA-ATPase-like domain-containing protein</fullName>
    </recommendedName>
</protein>
<comment type="caution">
    <text evidence="1">The sequence shown here is derived from an EMBL/GenBank/DDBJ whole genome shotgun (WGS) entry which is preliminary data.</text>
</comment>
<proteinExistence type="predicted"/>
<evidence type="ECO:0008006" key="3">
    <source>
        <dbReference type="Google" id="ProtNLM"/>
    </source>
</evidence>
<evidence type="ECO:0000313" key="2">
    <source>
        <dbReference type="Proteomes" id="UP000308199"/>
    </source>
</evidence>
<dbReference type="InterPro" id="IPR012547">
    <property type="entry name" value="PDDEXK_9"/>
</dbReference>
<dbReference type="Proteomes" id="UP000308199">
    <property type="component" value="Unassembled WGS sequence"/>
</dbReference>
<gene>
    <name evidence="1" type="ORF">EW145_g2157</name>
</gene>
<organism evidence="1 2">
    <name type="scientific">Phellinidium pouzarii</name>
    <dbReference type="NCBI Taxonomy" id="167371"/>
    <lineage>
        <taxon>Eukaryota</taxon>
        <taxon>Fungi</taxon>
        <taxon>Dikarya</taxon>
        <taxon>Basidiomycota</taxon>
        <taxon>Agaricomycotina</taxon>
        <taxon>Agaricomycetes</taxon>
        <taxon>Hymenochaetales</taxon>
        <taxon>Hymenochaetaceae</taxon>
        <taxon>Phellinidium</taxon>
    </lineage>
</organism>
<dbReference type="OrthoDB" id="2143434at2759"/>